<feature type="compositionally biased region" description="Low complexity" evidence="1">
    <location>
        <begin position="146"/>
        <end position="163"/>
    </location>
</feature>
<dbReference type="OrthoDB" id="3269398at2759"/>
<keyword evidence="3" id="KW-1185">Reference proteome</keyword>
<accession>A0A0C3LYD8</accession>
<feature type="region of interest" description="Disordered" evidence="1">
    <location>
        <begin position="254"/>
        <end position="336"/>
    </location>
</feature>
<dbReference type="EMBL" id="KN823024">
    <property type="protein sequence ID" value="KIO26452.1"/>
    <property type="molecule type" value="Genomic_DNA"/>
</dbReference>
<evidence type="ECO:0000313" key="2">
    <source>
        <dbReference type="EMBL" id="KIO26452.1"/>
    </source>
</evidence>
<reference evidence="2 3" key="1">
    <citation type="submission" date="2014-04" db="EMBL/GenBank/DDBJ databases">
        <authorList>
            <consortium name="DOE Joint Genome Institute"/>
            <person name="Kuo A."/>
            <person name="Girlanda M."/>
            <person name="Perotto S."/>
            <person name="Kohler A."/>
            <person name="Nagy L.G."/>
            <person name="Floudas D."/>
            <person name="Copeland A."/>
            <person name="Barry K.W."/>
            <person name="Cichocki N."/>
            <person name="Veneault-Fourrey C."/>
            <person name="LaButti K."/>
            <person name="Lindquist E.A."/>
            <person name="Lipzen A."/>
            <person name="Lundell T."/>
            <person name="Morin E."/>
            <person name="Murat C."/>
            <person name="Sun H."/>
            <person name="Tunlid A."/>
            <person name="Henrissat B."/>
            <person name="Grigoriev I.V."/>
            <person name="Hibbett D.S."/>
            <person name="Martin F."/>
            <person name="Nordberg H.P."/>
            <person name="Cantor M.N."/>
            <person name="Hua S.X."/>
        </authorList>
    </citation>
    <scope>NUCLEOTIDE SEQUENCE [LARGE SCALE GENOMIC DNA]</scope>
    <source>
        <strain evidence="2 3">MUT 4182</strain>
    </source>
</reference>
<feature type="compositionally biased region" description="Polar residues" evidence="1">
    <location>
        <begin position="61"/>
        <end position="74"/>
    </location>
</feature>
<reference evidence="3" key="2">
    <citation type="submission" date="2015-01" db="EMBL/GenBank/DDBJ databases">
        <title>Evolutionary Origins and Diversification of the Mycorrhizal Mutualists.</title>
        <authorList>
            <consortium name="DOE Joint Genome Institute"/>
            <consortium name="Mycorrhizal Genomics Consortium"/>
            <person name="Kohler A."/>
            <person name="Kuo A."/>
            <person name="Nagy L.G."/>
            <person name="Floudas D."/>
            <person name="Copeland A."/>
            <person name="Barry K.W."/>
            <person name="Cichocki N."/>
            <person name="Veneault-Fourrey C."/>
            <person name="LaButti K."/>
            <person name="Lindquist E.A."/>
            <person name="Lipzen A."/>
            <person name="Lundell T."/>
            <person name="Morin E."/>
            <person name="Murat C."/>
            <person name="Riley R."/>
            <person name="Ohm R."/>
            <person name="Sun H."/>
            <person name="Tunlid A."/>
            <person name="Henrissat B."/>
            <person name="Grigoriev I.V."/>
            <person name="Hibbett D.S."/>
            <person name="Martin F."/>
        </authorList>
    </citation>
    <scope>NUCLEOTIDE SEQUENCE [LARGE SCALE GENOMIC DNA]</scope>
    <source>
        <strain evidence="3">MUT 4182</strain>
    </source>
</reference>
<proteinExistence type="predicted"/>
<dbReference type="HOGENOM" id="CLU_826894_0_0_1"/>
<dbReference type="Proteomes" id="UP000054248">
    <property type="component" value="Unassembled WGS sequence"/>
</dbReference>
<dbReference type="AlphaFoldDB" id="A0A0C3LYD8"/>
<dbReference type="PROSITE" id="PS51257">
    <property type="entry name" value="PROKAR_LIPOPROTEIN"/>
    <property type="match status" value="1"/>
</dbReference>
<sequence>MSMEKRYGLCTSNFMRRELIQHLQTIAPLTFSCSPLLLDPERGKKIGMFQVVRKSITPKISSSKLRPPQVTVSPKQPRAAAAGDNGTKITLDLAPPPVPPVPSSLQTHSKILSRGPGQVVENGVTQETLAKPKSGGVRSAFAKVLSRPSTPGRPSTPKRPGTPNKRPSTASRAIVVSEPSPADELADPFAKLAPSTFTASDWARRAANATVNRPRAASVNARPLLASRPLDLDLHAPPSLAHLTNNVSRINTADTSGPLNLGPASRDSSRPSLPAPHIPGPIVPPQQIERWMSDAQKDQSALPRPPPRTSTSSNRPPVLPKRPSTATTDGRPWKKI</sequence>
<evidence type="ECO:0000313" key="3">
    <source>
        <dbReference type="Proteomes" id="UP000054248"/>
    </source>
</evidence>
<name>A0A0C3LYD8_9AGAM</name>
<feature type="compositionally biased region" description="Pro residues" evidence="1">
    <location>
        <begin position="273"/>
        <end position="284"/>
    </location>
</feature>
<evidence type="ECO:0000256" key="1">
    <source>
        <dbReference type="SAM" id="MobiDB-lite"/>
    </source>
</evidence>
<gene>
    <name evidence="2" type="ORF">M407DRAFT_235102</name>
</gene>
<feature type="region of interest" description="Disordered" evidence="1">
    <location>
        <begin position="61"/>
        <end position="83"/>
    </location>
</feature>
<protein>
    <submittedName>
        <fullName evidence="2">Uncharacterized protein</fullName>
    </submittedName>
</protein>
<feature type="region of interest" description="Disordered" evidence="1">
    <location>
        <begin position="144"/>
        <end position="172"/>
    </location>
</feature>
<organism evidence="2 3">
    <name type="scientific">Tulasnella calospora MUT 4182</name>
    <dbReference type="NCBI Taxonomy" id="1051891"/>
    <lineage>
        <taxon>Eukaryota</taxon>
        <taxon>Fungi</taxon>
        <taxon>Dikarya</taxon>
        <taxon>Basidiomycota</taxon>
        <taxon>Agaricomycotina</taxon>
        <taxon>Agaricomycetes</taxon>
        <taxon>Cantharellales</taxon>
        <taxon>Tulasnellaceae</taxon>
        <taxon>Tulasnella</taxon>
    </lineage>
</organism>